<evidence type="ECO:0000313" key="3">
    <source>
        <dbReference type="EMBL" id="PSS05184.1"/>
    </source>
</evidence>
<dbReference type="CDD" id="cd02440">
    <property type="entry name" value="AdoMet_MTases"/>
    <property type="match status" value="1"/>
</dbReference>
<dbReference type="GO" id="GO:0005634">
    <property type="term" value="C:nucleus"/>
    <property type="evidence" value="ECO:0007669"/>
    <property type="project" value="TreeGrafter"/>
</dbReference>
<proteinExistence type="predicted"/>
<sequence>MASTPRTNAYFRSLYLQDPNFRALAARDPHFRAILKPNGQLDFTDPAAVKQLTKTLLEADFGLKIELPDDRLCPPVPNRHNYILWLKSLLDSSSYNDPGGKLSGLDIGTGASCIYPLLGCAQRPWSFIATDIDEESLEHARANVALNDLQSRIKVVAREQTDPLIPLDDLGVDRIDFLMTNPPFYQSEGEMLKSAAKKSRPPHSACTGAPVEMVCEGGEALFVARILEESLLLKGRVQWYTAMFGMISSLETMVDKIRERGIDNYAVTEFVQGNKTRRWALAWSFGPMRPSQDACRGIKATPWRKILPMIVETELTKFPIEQGVSDKGKSLSALVGGLDMISWEWDAELLRGTGRARENVWSRAWRRKRKREELAGDSAVSDKVERSEICVFGFSLAISVKMTEAVVECRWREGHDEAIYTSFCGFIKTRFQASI</sequence>
<dbReference type="OrthoDB" id="514248at2759"/>
<dbReference type="GO" id="GO:0008168">
    <property type="term" value="F:methyltransferase activity"/>
    <property type="evidence" value="ECO:0007669"/>
    <property type="project" value="UniProtKB-KW"/>
</dbReference>
<dbReference type="InParanoid" id="A0A2T3ANE7"/>
<organism evidence="3 4">
    <name type="scientific">Coniella lustricola</name>
    <dbReference type="NCBI Taxonomy" id="2025994"/>
    <lineage>
        <taxon>Eukaryota</taxon>
        <taxon>Fungi</taxon>
        <taxon>Dikarya</taxon>
        <taxon>Ascomycota</taxon>
        <taxon>Pezizomycotina</taxon>
        <taxon>Sordariomycetes</taxon>
        <taxon>Sordariomycetidae</taxon>
        <taxon>Diaporthales</taxon>
        <taxon>Schizoparmaceae</taxon>
        <taxon>Coniella</taxon>
    </lineage>
</organism>
<gene>
    <name evidence="3" type="ORF">BD289DRAFT_358234</name>
</gene>
<dbReference type="EMBL" id="KZ678372">
    <property type="protein sequence ID" value="PSS05184.1"/>
    <property type="molecule type" value="Genomic_DNA"/>
</dbReference>
<keyword evidence="4" id="KW-1185">Reference proteome</keyword>
<dbReference type="Proteomes" id="UP000241462">
    <property type="component" value="Unassembled WGS sequence"/>
</dbReference>
<dbReference type="SUPFAM" id="SSF53335">
    <property type="entry name" value="S-adenosyl-L-methionine-dependent methyltransferases"/>
    <property type="match status" value="1"/>
</dbReference>
<evidence type="ECO:0000313" key="4">
    <source>
        <dbReference type="Proteomes" id="UP000241462"/>
    </source>
</evidence>
<dbReference type="AlphaFoldDB" id="A0A2T3ANE7"/>
<keyword evidence="1" id="KW-0489">Methyltransferase</keyword>
<dbReference type="Pfam" id="PF05971">
    <property type="entry name" value="Methyltransf_10"/>
    <property type="match status" value="1"/>
</dbReference>
<dbReference type="Gene3D" id="3.40.50.150">
    <property type="entry name" value="Vaccinia Virus protein VP39"/>
    <property type="match status" value="1"/>
</dbReference>
<protein>
    <recommendedName>
        <fullName evidence="5">U6 small nuclear RNA (adenine-(43)-N(6))-methyltransferase</fullName>
    </recommendedName>
</protein>
<keyword evidence="2" id="KW-0808">Transferase</keyword>
<dbReference type="PANTHER" id="PTHR13393:SF0">
    <property type="entry name" value="RNA N6-ADENOSINE-METHYLTRANSFERASE METTL16"/>
    <property type="match status" value="1"/>
</dbReference>
<accession>A0A2T3ANE7</accession>
<reference evidence="3 4" key="1">
    <citation type="journal article" date="2018" name="Mycol. Prog.">
        <title>Coniella lustricola, a new species from submerged detritus.</title>
        <authorList>
            <person name="Raudabaugh D.B."/>
            <person name="Iturriaga T."/>
            <person name="Carver A."/>
            <person name="Mondo S."/>
            <person name="Pangilinan J."/>
            <person name="Lipzen A."/>
            <person name="He G."/>
            <person name="Amirebrahimi M."/>
            <person name="Grigoriev I.V."/>
            <person name="Miller A.N."/>
        </authorList>
    </citation>
    <scope>NUCLEOTIDE SEQUENCE [LARGE SCALE GENOMIC DNA]</scope>
    <source>
        <strain evidence="3 4">B22-T-1</strain>
    </source>
</reference>
<evidence type="ECO:0000256" key="2">
    <source>
        <dbReference type="ARBA" id="ARBA00022679"/>
    </source>
</evidence>
<evidence type="ECO:0000256" key="1">
    <source>
        <dbReference type="ARBA" id="ARBA00022603"/>
    </source>
</evidence>
<dbReference type="InterPro" id="IPR029063">
    <property type="entry name" value="SAM-dependent_MTases_sf"/>
</dbReference>
<dbReference type="GO" id="GO:0070475">
    <property type="term" value="P:rRNA base methylation"/>
    <property type="evidence" value="ECO:0007669"/>
    <property type="project" value="TreeGrafter"/>
</dbReference>
<dbReference type="PANTHER" id="PTHR13393">
    <property type="entry name" value="SAM-DEPENDENT METHYLTRANSFERASE"/>
    <property type="match status" value="1"/>
</dbReference>
<dbReference type="STRING" id="2025994.A0A2T3ANE7"/>
<dbReference type="InterPro" id="IPR010286">
    <property type="entry name" value="METTL16/RlmF"/>
</dbReference>
<evidence type="ECO:0008006" key="5">
    <source>
        <dbReference type="Google" id="ProtNLM"/>
    </source>
</evidence>
<name>A0A2T3ANE7_9PEZI</name>